<dbReference type="GO" id="GO:2001059">
    <property type="term" value="P:D-tagatose 6-phosphate catabolic process"/>
    <property type="evidence" value="ECO:0007669"/>
    <property type="project" value="UniProtKB-UniPathway"/>
</dbReference>
<dbReference type="Pfam" id="PF08013">
    <property type="entry name" value="GatZ_KbaZ-like"/>
    <property type="match status" value="1"/>
</dbReference>
<reference evidence="2 3" key="1">
    <citation type="submission" date="2018-06" db="EMBL/GenBank/DDBJ databases">
        <authorList>
            <consortium name="Pathogen Informatics"/>
            <person name="Doyle S."/>
        </authorList>
    </citation>
    <scope>NUCLEOTIDE SEQUENCE [LARGE SCALE GENOMIC DNA]</scope>
    <source>
        <strain evidence="2 3">NCTC12120</strain>
    </source>
</reference>
<gene>
    <name evidence="2" type="primary">kbaZ_1</name>
    <name evidence="2" type="ORF">NCTC12120_01650</name>
</gene>
<evidence type="ECO:0000313" key="3">
    <source>
        <dbReference type="Proteomes" id="UP000251197"/>
    </source>
</evidence>
<organism evidence="2 3">
    <name type="scientific">Cedecea neteri</name>
    <dbReference type="NCBI Taxonomy" id="158822"/>
    <lineage>
        <taxon>Bacteria</taxon>
        <taxon>Pseudomonadati</taxon>
        <taxon>Pseudomonadota</taxon>
        <taxon>Gammaproteobacteria</taxon>
        <taxon>Enterobacterales</taxon>
        <taxon>Enterobacteriaceae</taxon>
        <taxon>Cedecea</taxon>
    </lineage>
</organism>
<dbReference type="AlphaFoldDB" id="A0A2X2T0J8"/>
<feature type="compositionally biased region" description="Basic residues" evidence="1">
    <location>
        <begin position="97"/>
        <end position="112"/>
    </location>
</feature>
<dbReference type="EMBL" id="UAVU01000003">
    <property type="protein sequence ID" value="SQA97804.1"/>
    <property type="molecule type" value="Genomic_DNA"/>
</dbReference>
<accession>A0A2X2T0J8</accession>
<sequence length="112" mass="12655">MKQLIEFVANHKRNNQSGIFAVCSAHPLVLEAAMRHAREAGTSLLIEATSNQVDQYGGYTGMTPADFCGFVYQLAEQHRFSLFQPDTRRRSSWSKSLAKHGQPKRRCPMQKS</sequence>
<dbReference type="Proteomes" id="UP000251197">
    <property type="component" value="Unassembled WGS sequence"/>
</dbReference>
<dbReference type="InterPro" id="IPR012062">
    <property type="entry name" value="GatZ/KbaZ-like"/>
</dbReference>
<dbReference type="InterPro" id="IPR013785">
    <property type="entry name" value="Aldolase_TIM"/>
</dbReference>
<dbReference type="UniPathway" id="UPA00704">
    <property type="reaction ID" value="UER00716"/>
</dbReference>
<protein>
    <submittedName>
        <fullName evidence="2">D-tagatose-1,6-bisphosphate aldolase subunit kbaZ</fullName>
    </submittedName>
</protein>
<dbReference type="GO" id="GO:0005975">
    <property type="term" value="P:carbohydrate metabolic process"/>
    <property type="evidence" value="ECO:0007669"/>
    <property type="project" value="InterPro"/>
</dbReference>
<proteinExistence type="predicted"/>
<feature type="region of interest" description="Disordered" evidence="1">
    <location>
        <begin position="86"/>
        <end position="112"/>
    </location>
</feature>
<dbReference type="SUPFAM" id="SSF51569">
    <property type="entry name" value="Aldolase"/>
    <property type="match status" value="1"/>
</dbReference>
<evidence type="ECO:0000313" key="2">
    <source>
        <dbReference type="EMBL" id="SQA97804.1"/>
    </source>
</evidence>
<name>A0A2X2T0J8_9ENTR</name>
<evidence type="ECO:0000256" key="1">
    <source>
        <dbReference type="SAM" id="MobiDB-lite"/>
    </source>
</evidence>
<dbReference type="Gene3D" id="3.20.20.70">
    <property type="entry name" value="Aldolase class I"/>
    <property type="match status" value="1"/>
</dbReference>